<dbReference type="OrthoDB" id="1740265at2759"/>
<accession>A0A6P4ZE89</accession>
<keyword evidence="3" id="KW-0812">Transmembrane</keyword>
<dbReference type="PANTHER" id="PTHR10357:SF179">
    <property type="entry name" value="NEUTRAL AND BASIC AMINO ACID TRANSPORT PROTEIN RBAT"/>
    <property type="match status" value="1"/>
</dbReference>
<feature type="domain" description="Glycosyl hydrolase family 13 catalytic" evidence="4">
    <location>
        <begin position="156"/>
        <end position="573"/>
    </location>
</feature>
<dbReference type="InterPro" id="IPR006047">
    <property type="entry name" value="GH13_cat_dom"/>
</dbReference>
<dbReference type="FunFam" id="3.90.400.10:FF:000001">
    <property type="entry name" value="Maltase A3, isoform A"/>
    <property type="match status" value="1"/>
</dbReference>
<dbReference type="InterPro" id="IPR013780">
    <property type="entry name" value="Glyco_hydro_b"/>
</dbReference>
<keyword evidence="1" id="KW-0325">Glycoprotein</keyword>
<keyword evidence="5" id="KW-1185">Reference proteome</keyword>
<feature type="region of interest" description="Disordered" evidence="2">
    <location>
        <begin position="1"/>
        <end position="58"/>
    </location>
</feature>
<dbReference type="Gene3D" id="3.90.400.10">
    <property type="entry name" value="Oligo-1,6-glucosidase, Domain 2"/>
    <property type="match status" value="1"/>
</dbReference>
<evidence type="ECO:0000259" key="4">
    <source>
        <dbReference type="SMART" id="SM00642"/>
    </source>
</evidence>
<sequence length="765" mass="86320">MSQNSGYVPSEDDRGSRVDAAVSDYQNIRSSDAMPPRGGFLWGNSNPALTDEDDRKDSKVNGETAEVGYGFSAGPAKFEIADPESAVPMSMNTGPYAGMPKEVLLQYSEQPLWVGLRWFFLTIFIVAGLGLIAWTVFVIMTSPSCLPWWQDTVIYQIYPRSFKDSNGDGIGDIKGIQEKLGYLDDLGVKTVWLSPIFPSPMKDFGYDVSDYTGIWETFGTLEDFQNLLDDMHERGMKLILDFVPNHTSDKHEWFNKSRNGEGPYTDYYVWQDCNADNNGDGIPDPPPTNWRSVFTDSMWQRDDTKGKCYLHQFLVEQPDLNLTNADVQRELTDVIRTWLSRGVDGFRVDAIGHGLEEASYSSDAPDAPCVAQGNCPPDPYFSQLHNYTFEYNPEALHAIIQDWRDNALAEYSNEPEKYRFMVTEVYLPPQGLTRYYGKDGKVEADFPFNFQLISGTSKYGNLPGSELTGTKTHQLVDSWLKEVPARRWPNWVLGNHDNHRLPDRFNPEYARAMVMLLLMLPGTPTTYYGEEIGMSDITPEVGKTQDPFCPDDPTEDPTDETGTFFATCRDYERAPMQWNTEDNAGFSTNNRTGPEGWTTWLPVNDDYQQGVNVEEQSSATDSALSMYKALVGMRGLNHLAIHRGWFCYVLYNTNTFAFVRELEGAPGYLIAMNLGDQPLTDDYFQLNIGLPLEGTISVSTGMDRNGDRVQLNKLHLAVGEGLVVEYAAGHNVHKHPSMHEGQHCYIFSEKAYLNFMGILSTFRVE</sequence>
<dbReference type="GeneID" id="109481464"/>
<organism evidence="5 6">
    <name type="scientific">Branchiostoma belcheri</name>
    <name type="common">Amphioxus</name>
    <dbReference type="NCBI Taxonomy" id="7741"/>
    <lineage>
        <taxon>Eukaryota</taxon>
        <taxon>Metazoa</taxon>
        <taxon>Chordata</taxon>
        <taxon>Cephalochordata</taxon>
        <taxon>Leptocardii</taxon>
        <taxon>Amphioxiformes</taxon>
        <taxon>Branchiostomatidae</taxon>
        <taxon>Branchiostoma</taxon>
    </lineage>
</organism>
<dbReference type="InterPro" id="IPR045857">
    <property type="entry name" value="O16G_dom_2"/>
</dbReference>
<dbReference type="Pfam" id="PF16028">
    <property type="entry name" value="SLC3A2_N"/>
    <property type="match status" value="1"/>
</dbReference>
<dbReference type="SMART" id="SM00642">
    <property type="entry name" value="Aamy"/>
    <property type="match status" value="1"/>
</dbReference>
<evidence type="ECO:0000313" key="6">
    <source>
        <dbReference type="RefSeq" id="XP_019639610.1"/>
    </source>
</evidence>
<evidence type="ECO:0000256" key="3">
    <source>
        <dbReference type="SAM" id="Phobius"/>
    </source>
</evidence>
<dbReference type="PANTHER" id="PTHR10357">
    <property type="entry name" value="ALPHA-AMYLASE FAMILY MEMBER"/>
    <property type="match status" value="1"/>
</dbReference>
<evidence type="ECO:0000313" key="5">
    <source>
        <dbReference type="Proteomes" id="UP000515135"/>
    </source>
</evidence>
<name>A0A6P4ZE89_BRABE</name>
<keyword evidence="3" id="KW-1133">Transmembrane helix</keyword>
<gene>
    <name evidence="6" type="primary">LOC109481464</name>
</gene>
<dbReference type="InterPro" id="IPR031984">
    <property type="entry name" value="SLC3A2_N"/>
</dbReference>
<dbReference type="RefSeq" id="XP_019639610.1">
    <property type="nucleotide sequence ID" value="XM_019784051.1"/>
</dbReference>
<dbReference type="Pfam" id="PF00128">
    <property type="entry name" value="Alpha-amylase"/>
    <property type="match status" value="1"/>
</dbReference>
<keyword evidence="3" id="KW-0472">Membrane</keyword>
<feature type="transmembrane region" description="Helical" evidence="3">
    <location>
        <begin position="118"/>
        <end position="140"/>
    </location>
</feature>
<proteinExistence type="predicted"/>
<dbReference type="GO" id="GO:0006865">
    <property type="term" value="P:amino acid transport"/>
    <property type="evidence" value="ECO:0007669"/>
    <property type="project" value="TreeGrafter"/>
</dbReference>
<dbReference type="Gene3D" id="2.60.40.1180">
    <property type="entry name" value="Golgi alpha-mannosidase II"/>
    <property type="match status" value="1"/>
</dbReference>
<reference evidence="6" key="1">
    <citation type="submission" date="2025-08" db="UniProtKB">
        <authorList>
            <consortium name="RefSeq"/>
        </authorList>
    </citation>
    <scope>IDENTIFICATION</scope>
    <source>
        <tissue evidence="6">Gonad</tissue>
    </source>
</reference>
<protein>
    <submittedName>
        <fullName evidence="6">Neutral and basic amino acid transport protein rBAT-like</fullName>
    </submittedName>
</protein>
<dbReference type="SUPFAM" id="SSF51445">
    <property type="entry name" value="(Trans)glycosidases"/>
    <property type="match status" value="1"/>
</dbReference>
<dbReference type="Gene3D" id="3.20.20.80">
    <property type="entry name" value="Glycosidases"/>
    <property type="match status" value="1"/>
</dbReference>
<evidence type="ECO:0000256" key="2">
    <source>
        <dbReference type="SAM" id="MobiDB-lite"/>
    </source>
</evidence>
<dbReference type="GO" id="GO:0005975">
    <property type="term" value="P:carbohydrate metabolic process"/>
    <property type="evidence" value="ECO:0007669"/>
    <property type="project" value="InterPro"/>
</dbReference>
<dbReference type="AlphaFoldDB" id="A0A6P4ZE89"/>
<dbReference type="Proteomes" id="UP000515135">
    <property type="component" value="Unplaced"/>
</dbReference>
<evidence type="ECO:0000256" key="1">
    <source>
        <dbReference type="ARBA" id="ARBA00023180"/>
    </source>
</evidence>
<dbReference type="KEGG" id="bbel:109481464"/>
<dbReference type="InterPro" id="IPR017853">
    <property type="entry name" value="GH"/>
</dbReference>